<dbReference type="GO" id="GO:0012505">
    <property type="term" value="C:endomembrane system"/>
    <property type="evidence" value="ECO:0007669"/>
    <property type="project" value="UniProtKB-SubCell"/>
</dbReference>
<dbReference type="InterPro" id="IPR042855">
    <property type="entry name" value="V_SNARE_CC"/>
</dbReference>
<feature type="domain" description="Longin" evidence="11">
    <location>
        <begin position="1"/>
        <end position="115"/>
    </location>
</feature>
<dbReference type="AlphaFoldDB" id="A0A2T9ZIF6"/>
<dbReference type="Gene3D" id="3.30.450.50">
    <property type="entry name" value="Longin domain"/>
    <property type="match status" value="1"/>
</dbReference>
<dbReference type="SMART" id="SM01270">
    <property type="entry name" value="Longin"/>
    <property type="match status" value="1"/>
</dbReference>
<dbReference type="FunFam" id="1.20.5.110:FF:000004">
    <property type="entry name" value="Vesicle-associated membrane protein 7"/>
    <property type="match status" value="1"/>
</dbReference>
<dbReference type="SUPFAM" id="SSF64356">
    <property type="entry name" value="SNARE-like"/>
    <property type="match status" value="1"/>
</dbReference>
<evidence type="ECO:0000259" key="12">
    <source>
        <dbReference type="PROSITE" id="PS50892"/>
    </source>
</evidence>
<gene>
    <name evidence="13" type="ORF">BB560_001121</name>
</gene>
<keyword evidence="3 10" id="KW-0812">Transmembrane</keyword>
<dbReference type="Pfam" id="PF00957">
    <property type="entry name" value="Synaptobrevin"/>
    <property type="match status" value="1"/>
</dbReference>
<accession>A0A2T9ZIF6</accession>
<dbReference type="InterPro" id="IPR010908">
    <property type="entry name" value="Longin_dom"/>
</dbReference>
<keyword evidence="5 10" id="KW-1133">Transmembrane helix</keyword>
<dbReference type="EMBL" id="MBFS01000131">
    <property type="protein sequence ID" value="PVV04375.1"/>
    <property type="molecule type" value="Genomic_DNA"/>
</dbReference>
<evidence type="ECO:0000256" key="10">
    <source>
        <dbReference type="SAM" id="Phobius"/>
    </source>
</evidence>
<dbReference type="InterPro" id="IPR001388">
    <property type="entry name" value="Synaptobrevin-like"/>
</dbReference>
<dbReference type="SUPFAM" id="SSF58038">
    <property type="entry name" value="SNARE fusion complex"/>
    <property type="match status" value="1"/>
</dbReference>
<evidence type="ECO:0000259" key="11">
    <source>
        <dbReference type="PROSITE" id="PS50859"/>
    </source>
</evidence>
<name>A0A2T9ZIF6_9FUNG</name>
<organism evidence="13 14">
    <name type="scientific">Smittium megazygosporum</name>
    <dbReference type="NCBI Taxonomy" id="133381"/>
    <lineage>
        <taxon>Eukaryota</taxon>
        <taxon>Fungi</taxon>
        <taxon>Fungi incertae sedis</taxon>
        <taxon>Zoopagomycota</taxon>
        <taxon>Kickxellomycotina</taxon>
        <taxon>Harpellomycetes</taxon>
        <taxon>Harpellales</taxon>
        <taxon>Legeriomycetaceae</taxon>
        <taxon>Smittium</taxon>
    </lineage>
</organism>
<sequence length="224" mass="26083">MSDPGDILLALVSIDKQIVAEYRASDDDFAEAISTILSRIPPNDSKLSYSFERNLYHYISKNQIVYLCVAREKFGRRIPFSFLKELKSQFLSKFPDAEDELLGTNENYSTFDKIIEKLVNHYKNDPSVDQIRKAQGEINQVKDIMVQNIERVLERGDRIDMLVDKTNNLSTAAFSFRKRSTAVKRRMWWRHQKILVLLVSTIAIIFYMMISFFCGFPNWSSCRA</sequence>
<dbReference type="PROSITE" id="PS50859">
    <property type="entry name" value="LONGIN"/>
    <property type="match status" value="1"/>
</dbReference>
<evidence type="ECO:0000256" key="7">
    <source>
        <dbReference type="ARBA" id="ARBA00026133"/>
    </source>
</evidence>
<evidence type="ECO:0000256" key="4">
    <source>
        <dbReference type="ARBA" id="ARBA00022927"/>
    </source>
</evidence>
<proteinExistence type="inferred from homology"/>
<dbReference type="PANTHER" id="PTHR21136:SF168">
    <property type="entry name" value="VESICLE-ASSOCIATED MEMBRANE PROTEIN 9"/>
    <property type="match status" value="1"/>
</dbReference>
<keyword evidence="2" id="KW-0813">Transport</keyword>
<dbReference type="GO" id="GO:0015031">
    <property type="term" value="P:protein transport"/>
    <property type="evidence" value="ECO:0007669"/>
    <property type="project" value="UniProtKB-KW"/>
</dbReference>
<dbReference type="InterPro" id="IPR051097">
    <property type="entry name" value="Synaptobrevin-like_transport"/>
</dbReference>
<keyword evidence="9" id="KW-0175">Coiled coil</keyword>
<evidence type="ECO:0000256" key="8">
    <source>
        <dbReference type="ARBA" id="ARBA00046280"/>
    </source>
</evidence>
<evidence type="ECO:0000256" key="5">
    <source>
        <dbReference type="ARBA" id="ARBA00022989"/>
    </source>
</evidence>
<keyword evidence="4" id="KW-0653">Protein transport</keyword>
<evidence type="ECO:0000313" key="13">
    <source>
        <dbReference type="EMBL" id="PVV04375.1"/>
    </source>
</evidence>
<protein>
    <recommendedName>
        <fullName evidence="7">Synaptobrevin homolog YKT6</fullName>
    </recommendedName>
</protein>
<keyword evidence="6 10" id="KW-0472">Membrane</keyword>
<evidence type="ECO:0000256" key="6">
    <source>
        <dbReference type="ARBA" id="ARBA00023136"/>
    </source>
</evidence>
<comment type="caution">
    <text evidence="13">The sequence shown here is derived from an EMBL/GenBank/DDBJ whole genome shotgun (WGS) entry which is preliminary data.</text>
</comment>
<keyword evidence="14" id="KW-1185">Reference proteome</keyword>
<comment type="subcellular location">
    <subcellularLocation>
        <location evidence="8">Endomembrane system</location>
        <topology evidence="8">Single-pass type IV membrane protein</topology>
    </subcellularLocation>
</comment>
<dbReference type="PROSITE" id="PS50892">
    <property type="entry name" value="V_SNARE"/>
    <property type="match status" value="1"/>
</dbReference>
<evidence type="ECO:0000313" key="14">
    <source>
        <dbReference type="Proteomes" id="UP000245609"/>
    </source>
</evidence>
<dbReference type="InterPro" id="IPR011012">
    <property type="entry name" value="Longin-like_dom_sf"/>
</dbReference>
<feature type="domain" description="V-SNARE coiled-coil homology" evidence="12">
    <location>
        <begin position="130"/>
        <end position="190"/>
    </location>
</feature>
<dbReference type="Pfam" id="PF13774">
    <property type="entry name" value="Longin"/>
    <property type="match status" value="1"/>
</dbReference>
<dbReference type="PRINTS" id="PR00219">
    <property type="entry name" value="SYNAPTOBREVN"/>
</dbReference>
<dbReference type="GO" id="GO:0005737">
    <property type="term" value="C:cytoplasm"/>
    <property type="evidence" value="ECO:0007669"/>
    <property type="project" value="UniProtKB-ARBA"/>
</dbReference>
<evidence type="ECO:0000256" key="3">
    <source>
        <dbReference type="ARBA" id="ARBA00022692"/>
    </source>
</evidence>
<dbReference type="GO" id="GO:0016192">
    <property type="term" value="P:vesicle-mediated transport"/>
    <property type="evidence" value="ECO:0007669"/>
    <property type="project" value="InterPro"/>
</dbReference>
<dbReference type="CDD" id="cd15843">
    <property type="entry name" value="R-SNARE"/>
    <property type="match status" value="1"/>
</dbReference>
<evidence type="ECO:0000256" key="9">
    <source>
        <dbReference type="PROSITE-ProRule" id="PRU00290"/>
    </source>
</evidence>
<dbReference type="PANTHER" id="PTHR21136">
    <property type="entry name" value="SNARE PROTEINS"/>
    <property type="match status" value="1"/>
</dbReference>
<feature type="transmembrane region" description="Helical" evidence="10">
    <location>
        <begin position="194"/>
        <end position="219"/>
    </location>
</feature>
<dbReference type="STRING" id="133381.A0A2T9ZIF6"/>
<dbReference type="Gene3D" id="1.20.5.110">
    <property type="match status" value="1"/>
</dbReference>
<evidence type="ECO:0000256" key="2">
    <source>
        <dbReference type="ARBA" id="ARBA00022448"/>
    </source>
</evidence>
<reference evidence="13 14" key="1">
    <citation type="journal article" date="2018" name="MBio">
        <title>Comparative Genomics Reveals the Core Gene Toolbox for the Fungus-Insect Symbiosis.</title>
        <authorList>
            <person name="Wang Y."/>
            <person name="Stata M."/>
            <person name="Wang W."/>
            <person name="Stajich J.E."/>
            <person name="White M.M."/>
            <person name="Moncalvo J.M."/>
        </authorList>
    </citation>
    <scope>NUCLEOTIDE SEQUENCE [LARGE SCALE GENOMIC DNA]</scope>
    <source>
        <strain evidence="13 14">SC-DP-2</strain>
    </source>
</reference>
<comment type="similarity">
    <text evidence="1">Belongs to the synaptobrevin family.</text>
</comment>
<dbReference type="OrthoDB" id="248747at2759"/>
<evidence type="ECO:0000256" key="1">
    <source>
        <dbReference type="ARBA" id="ARBA00008025"/>
    </source>
</evidence>
<dbReference type="Proteomes" id="UP000245609">
    <property type="component" value="Unassembled WGS sequence"/>
</dbReference>
<dbReference type="CDD" id="cd14824">
    <property type="entry name" value="Longin"/>
    <property type="match status" value="1"/>
</dbReference>
<dbReference type="GO" id="GO:0016020">
    <property type="term" value="C:membrane"/>
    <property type="evidence" value="ECO:0007669"/>
    <property type="project" value="InterPro"/>
</dbReference>